<feature type="region of interest" description="Disordered" evidence="1">
    <location>
        <begin position="1"/>
        <end position="24"/>
    </location>
</feature>
<feature type="compositionally biased region" description="Basic and acidic residues" evidence="1">
    <location>
        <begin position="1"/>
        <end position="12"/>
    </location>
</feature>
<dbReference type="PATRIC" id="fig|1227455.4.peg.2490"/>
<name>M0MHU0_9EURY</name>
<dbReference type="EMBL" id="AOMD01000025">
    <property type="protein sequence ID" value="EMA44279.1"/>
    <property type="molecule type" value="Genomic_DNA"/>
</dbReference>
<dbReference type="STRING" id="1227455.C449_12153"/>
<organism evidence="2 3">
    <name type="scientific">Halococcus saccharolyticus DSM 5350</name>
    <dbReference type="NCBI Taxonomy" id="1227455"/>
    <lineage>
        <taxon>Archaea</taxon>
        <taxon>Methanobacteriati</taxon>
        <taxon>Methanobacteriota</taxon>
        <taxon>Stenosarchaea group</taxon>
        <taxon>Halobacteria</taxon>
        <taxon>Halobacteriales</taxon>
        <taxon>Halococcaceae</taxon>
        <taxon>Halococcus</taxon>
    </lineage>
</organism>
<gene>
    <name evidence="2" type="ORF">C449_12153</name>
</gene>
<accession>M0MHU0</accession>
<sequence length="70" mass="7588">MTDTTHSEDKSVTPRSARLARDAQGEPLGSAVFLDEDDLQALGIDPRATDADRVAYAVEDGVLWLDEADQ</sequence>
<evidence type="ECO:0000313" key="2">
    <source>
        <dbReference type="EMBL" id="EMA44279.1"/>
    </source>
</evidence>
<proteinExistence type="predicted"/>
<protein>
    <submittedName>
        <fullName evidence="2">Uncharacterized protein</fullName>
    </submittedName>
</protein>
<evidence type="ECO:0000313" key="3">
    <source>
        <dbReference type="Proteomes" id="UP000011669"/>
    </source>
</evidence>
<dbReference type="RefSeq" id="WP_006078292.1">
    <property type="nucleotide sequence ID" value="NZ_AOMD01000025.1"/>
</dbReference>
<reference evidence="2 3" key="1">
    <citation type="journal article" date="2014" name="PLoS Genet.">
        <title>Phylogenetically driven sequencing of extremely halophilic archaea reveals strategies for static and dynamic osmo-response.</title>
        <authorList>
            <person name="Becker E.A."/>
            <person name="Seitzer P.M."/>
            <person name="Tritt A."/>
            <person name="Larsen D."/>
            <person name="Krusor M."/>
            <person name="Yao A.I."/>
            <person name="Wu D."/>
            <person name="Madern D."/>
            <person name="Eisen J.A."/>
            <person name="Darling A.E."/>
            <person name="Facciotti M.T."/>
        </authorList>
    </citation>
    <scope>NUCLEOTIDE SEQUENCE [LARGE SCALE GENOMIC DNA]</scope>
    <source>
        <strain evidence="2 3">DSM 5350</strain>
    </source>
</reference>
<comment type="caution">
    <text evidence="2">The sequence shown here is derived from an EMBL/GenBank/DDBJ whole genome shotgun (WGS) entry which is preliminary data.</text>
</comment>
<dbReference type="AlphaFoldDB" id="M0MHU0"/>
<dbReference type="InParanoid" id="M0MHU0"/>
<keyword evidence="3" id="KW-1185">Reference proteome</keyword>
<dbReference type="Proteomes" id="UP000011669">
    <property type="component" value="Unassembled WGS sequence"/>
</dbReference>
<evidence type="ECO:0000256" key="1">
    <source>
        <dbReference type="SAM" id="MobiDB-lite"/>
    </source>
</evidence>